<evidence type="ECO:0000313" key="3">
    <source>
        <dbReference type="RefSeq" id="XP_030369862.1"/>
    </source>
</evidence>
<gene>
    <name evidence="3" type="primary">LOC115620653</name>
</gene>
<feature type="signal peptide" evidence="1">
    <location>
        <begin position="1"/>
        <end position="21"/>
    </location>
</feature>
<protein>
    <submittedName>
        <fullName evidence="3">Uncharacterized protein LOC115620653 isoform X1</fullName>
    </submittedName>
</protein>
<dbReference type="AlphaFoldDB" id="A0A6J2T4N8"/>
<proteinExistence type="predicted"/>
<reference evidence="3" key="1">
    <citation type="submission" date="2025-08" db="UniProtKB">
        <authorList>
            <consortium name="RefSeq"/>
        </authorList>
    </citation>
    <scope>IDENTIFICATION</scope>
    <source>
        <strain evidence="3">11010-0011.00</strain>
        <tissue evidence="3">Whole body</tissue>
    </source>
</reference>
<evidence type="ECO:0000256" key="1">
    <source>
        <dbReference type="SAM" id="SignalP"/>
    </source>
</evidence>
<evidence type="ECO:0000313" key="2">
    <source>
        <dbReference type="Proteomes" id="UP000504634"/>
    </source>
</evidence>
<dbReference type="GeneID" id="115620653"/>
<name>A0A6J2T4N8_DROLE</name>
<keyword evidence="2" id="KW-1185">Reference proteome</keyword>
<sequence length="636" mass="71030">MQGFKVLAILAIVLVAHQANAGTISIGGVMSDVSQVAVAGEKIIHQLENTVQAAQPEPQTVVHHHVHIEKLHRRTKPEPYFVDPETQNILSAMANALGDLANAITHIKLNEEDEYVKPQPRFVAQEDEFVKPEPISDKYEKPLPVAEDKYVKPQPRFVPEENDYVKPQPRFEFVKPVPVEDKYQKPEPWFNPVEENDYVKPEAQNLIGAVLGGVANGLGDLANTITGVRAEEENEYVKPQPRFVAQGDEFVKPEPVSDKYEKPVPVAEDEYVKPQPRFVPEENDYVKPQPRFEFVKPVPVEDKYQKPEPWFNPVEENDYVKPEAQNLIGAVLGGVANGLGDLANTITGVRAEEENEYVKPQPRFVPEENDYVKPQPRFEFVKPVPVEDKYQKPEPWFNPVEENDYVKPEAQNLIGAVLGGVANGLGDLANTITGVRAEEENEYVKPQPRFVPEENDYVKPQPRFEFVKPVPVEDKYQKPEPWFNPVEENDYVKPEAQNLIGAVLGGVANGLGDLANTITGVRAEEENEYVKPQPRFVPEENDYVKPQPRFEFVKPVPVEDKYEKPVPVAEDEYVKPQPRFVAEPEAQSVASDGASIIGEGGAISAKTIAKAANVAAPYVDKINEALGDLANTITGL</sequence>
<accession>A0A6J2T4N8</accession>
<organism evidence="2 3">
    <name type="scientific">Drosophila lebanonensis</name>
    <name type="common">Fruit fly</name>
    <name type="synonym">Scaptodrosophila lebanonensis</name>
    <dbReference type="NCBI Taxonomy" id="7225"/>
    <lineage>
        <taxon>Eukaryota</taxon>
        <taxon>Metazoa</taxon>
        <taxon>Ecdysozoa</taxon>
        <taxon>Arthropoda</taxon>
        <taxon>Hexapoda</taxon>
        <taxon>Insecta</taxon>
        <taxon>Pterygota</taxon>
        <taxon>Neoptera</taxon>
        <taxon>Endopterygota</taxon>
        <taxon>Diptera</taxon>
        <taxon>Brachycera</taxon>
        <taxon>Muscomorpha</taxon>
        <taxon>Ephydroidea</taxon>
        <taxon>Drosophilidae</taxon>
        <taxon>Scaptodrosophila</taxon>
    </lineage>
</organism>
<dbReference type="RefSeq" id="XP_030369862.1">
    <property type="nucleotide sequence ID" value="XM_030514002.1"/>
</dbReference>
<dbReference type="OrthoDB" id="7866354at2759"/>
<dbReference type="Proteomes" id="UP000504634">
    <property type="component" value="Unplaced"/>
</dbReference>
<feature type="chain" id="PRO_5026902550" evidence="1">
    <location>
        <begin position="22"/>
        <end position="636"/>
    </location>
</feature>
<keyword evidence="1" id="KW-0732">Signal</keyword>